<dbReference type="AlphaFoldDB" id="A0A0R3UB83"/>
<keyword evidence="2" id="KW-1185">Reference proteome</keyword>
<dbReference type="EMBL" id="UXSR01001356">
    <property type="protein sequence ID" value="VDD78179.1"/>
    <property type="molecule type" value="Genomic_DNA"/>
</dbReference>
<reference evidence="1 2" key="2">
    <citation type="submission" date="2018-10" db="EMBL/GenBank/DDBJ databases">
        <authorList>
            <consortium name="Pathogen Informatics"/>
        </authorList>
    </citation>
    <scope>NUCLEOTIDE SEQUENCE [LARGE SCALE GENOMIC DNA]</scope>
</reference>
<reference evidence="3" key="1">
    <citation type="submission" date="2017-02" db="UniProtKB">
        <authorList>
            <consortium name="WormBaseParasite"/>
        </authorList>
    </citation>
    <scope>IDENTIFICATION</scope>
</reference>
<evidence type="ECO:0000313" key="2">
    <source>
        <dbReference type="Proteomes" id="UP000267029"/>
    </source>
</evidence>
<name>A0A0R3UB83_MESCO</name>
<dbReference type="Proteomes" id="UP000267029">
    <property type="component" value="Unassembled WGS sequence"/>
</dbReference>
<accession>A0A0R3UB83</accession>
<evidence type="ECO:0000313" key="1">
    <source>
        <dbReference type="EMBL" id="VDD78179.1"/>
    </source>
</evidence>
<proteinExistence type="predicted"/>
<dbReference type="WBParaSite" id="MCOS_0000418101-mRNA-1">
    <property type="protein sequence ID" value="MCOS_0000418101-mRNA-1"/>
    <property type="gene ID" value="MCOS_0000418101"/>
</dbReference>
<sequence length="130" mass="13736">MGPLAAHIQSPPTFNCKDRSASVVAPAAAAAASVGTHFADVLGLRRCHKLVLRNIIISIVNNNNSQRALSQPALPFPVVVVCLADKSRCEASCLHVAVSAILRDLASHSSPAICSYCIVTSLFFQALKSR</sequence>
<organism evidence="3">
    <name type="scientific">Mesocestoides corti</name>
    <name type="common">Flatworm</name>
    <dbReference type="NCBI Taxonomy" id="53468"/>
    <lineage>
        <taxon>Eukaryota</taxon>
        <taxon>Metazoa</taxon>
        <taxon>Spiralia</taxon>
        <taxon>Lophotrochozoa</taxon>
        <taxon>Platyhelminthes</taxon>
        <taxon>Cestoda</taxon>
        <taxon>Eucestoda</taxon>
        <taxon>Cyclophyllidea</taxon>
        <taxon>Mesocestoididae</taxon>
        <taxon>Mesocestoides</taxon>
    </lineage>
</organism>
<gene>
    <name evidence="1" type="ORF">MCOS_LOCUS4182</name>
</gene>
<protein>
    <submittedName>
        <fullName evidence="1 3">Uncharacterized protein</fullName>
    </submittedName>
</protein>
<evidence type="ECO:0000313" key="3">
    <source>
        <dbReference type="WBParaSite" id="MCOS_0000418101-mRNA-1"/>
    </source>
</evidence>